<keyword evidence="3" id="KW-1185">Reference proteome</keyword>
<evidence type="ECO:0000313" key="3">
    <source>
        <dbReference type="Proteomes" id="UP000765509"/>
    </source>
</evidence>
<organism evidence="2 3">
    <name type="scientific">Austropuccinia psidii MF-1</name>
    <dbReference type="NCBI Taxonomy" id="1389203"/>
    <lineage>
        <taxon>Eukaryota</taxon>
        <taxon>Fungi</taxon>
        <taxon>Dikarya</taxon>
        <taxon>Basidiomycota</taxon>
        <taxon>Pucciniomycotina</taxon>
        <taxon>Pucciniomycetes</taxon>
        <taxon>Pucciniales</taxon>
        <taxon>Sphaerophragmiaceae</taxon>
        <taxon>Austropuccinia</taxon>
    </lineage>
</organism>
<reference evidence="2" key="1">
    <citation type="submission" date="2021-03" db="EMBL/GenBank/DDBJ databases">
        <title>Draft genome sequence of rust myrtle Austropuccinia psidii MF-1, a brazilian biotype.</title>
        <authorList>
            <person name="Quecine M.C."/>
            <person name="Pachon D.M.R."/>
            <person name="Bonatelli M.L."/>
            <person name="Correr F.H."/>
            <person name="Franceschini L.M."/>
            <person name="Leite T.F."/>
            <person name="Margarido G.R.A."/>
            <person name="Almeida C.A."/>
            <person name="Ferrarezi J.A."/>
            <person name="Labate C.A."/>
        </authorList>
    </citation>
    <scope>NUCLEOTIDE SEQUENCE</scope>
    <source>
        <strain evidence="2">MF-1</strain>
    </source>
</reference>
<feature type="region of interest" description="Disordered" evidence="1">
    <location>
        <begin position="1"/>
        <end position="29"/>
    </location>
</feature>
<accession>A0A9Q3DB99</accession>
<sequence length="157" mass="18193">MDNLSKQLEGGHELLLTHQEPSESAEDHRNLRRIESLVLEIQGQKYKELVEEPKSFLNRPKGGTRNSPSFGERKTSSVKKLQASCINIENKVPKDLRRNREVPRTIIPKPIGTDLTNKCTGFLNWNLQLWKVYLMWPEPLCSSQPTKKKDEQTFPRK</sequence>
<dbReference type="EMBL" id="AVOT02015708">
    <property type="protein sequence ID" value="MBW0500224.1"/>
    <property type="molecule type" value="Genomic_DNA"/>
</dbReference>
<dbReference type="Proteomes" id="UP000765509">
    <property type="component" value="Unassembled WGS sequence"/>
</dbReference>
<evidence type="ECO:0000313" key="2">
    <source>
        <dbReference type="EMBL" id="MBW0500224.1"/>
    </source>
</evidence>
<gene>
    <name evidence="2" type="ORF">O181_039939</name>
</gene>
<comment type="caution">
    <text evidence="2">The sequence shown here is derived from an EMBL/GenBank/DDBJ whole genome shotgun (WGS) entry which is preliminary data.</text>
</comment>
<feature type="region of interest" description="Disordered" evidence="1">
    <location>
        <begin position="52"/>
        <end position="77"/>
    </location>
</feature>
<evidence type="ECO:0000256" key="1">
    <source>
        <dbReference type="SAM" id="MobiDB-lite"/>
    </source>
</evidence>
<proteinExistence type="predicted"/>
<protein>
    <submittedName>
        <fullName evidence="2">Uncharacterized protein</fullName>
    </submittedName>
</protein>
<dbReference type="AlphaFoldDB" id="A0A9Q3DB99"/>
<name>A0A9Q3DB99_9BASI</name>